<name>A0AAE6YHD5_9GAMM</name>
<accession>A0AAE6YHD5</accession>
<keyword evidence="3" id="KW-1185">Reference proteome</keyword>
<keyword evidence="1" id="KW-0472">Membrane</keyword>
<evidence type="ECO:0000313" key="2">
    <source>
        <dbReference type="EMBL" id="QIV95591.1"/>
    </source>
</evidence>
<proteinExistence type="predicted"/>
<feature type="transmembrane region" description="Helical" evidence="1">
    <location>
        <begin position="23"/>
        <end position="43"/>
    </location>
</feature>
<sequence>MDKKNEYIEINFMSFFILLYKNFKTLILSFILLLTLAGGFLYYKGSKETGIVLKQMIQVPSYFDGSQNLHPIIDYDRINVILQNILEEIKQSAYEDKMLKNIRLLYPMVKYNIDIQRQVRTINGQNSIENKKIVKDANYKLKQKYDRQRLYFTLLAQTKLSDVKQMSQLYQDIMRKFSESKLISNQVQLWKNSIEVNIKESSEMIAEYKELLKQDEVYLKELMSEKSKGDVIEAQAMKIKYITIVDGLKKQIFSLKQSIDKNKLKLSSSNSEVLSFGGIIQQPVVYVVAKKLILASLLLVIIGSLTITLFVAFFKKVANEAKKPGN</sequence>
<dbReference type="KEGG" id="aii:E4K63_01550"/>
<gene>
    <name evidence="2" type="ORF">E4K63_01550</name>
</gene>
<evidence type="ECO:0008006" key="4">
    <source>
        <dbReference type="Google" id="ProtNLM"/>
    </source>
</evidence>
<dbReference type="EMBL" id="CP038241">
    <property type="protein sequence ID" value="QIV95591.1"/>
    <property type="molecule type" value="Genomic_DNA"/>
</dbReference>
<evidence type="ECO:0000313" key="3">
    <source>
        <dbReference type="Proteomes" id="UP000502004"/>
    </source>
</evidence>
<protein>
    <recommendedName>
        <fullName evidence="4">Polysaccharide chain length determinant N-terminal domain-containing protein</fullName>
    </recommendedName>
</protein>
<keyword evidence="1" id="KW-0812">Transmembrane</keyword>
<keyword evidence="1" id="KW-1133">Transmembrane helix</keyword>
<reference evidence="2 3" key="1">
    <citation type="submission" date="2019-03" db="EMBL/GenBank/DDBJ databases">
        <title>Complete Genome Sequence of Allofrancisella inopinata Strain SYSU YG23 Isolated from Water-Cooling Systems in China.</title>
        <authorList>
            <person name="Ohrman C."/>
            <person name="Uneklint I."/>
            <person name="Sjodin A."/>
        </authorList>
    </citation>
    <scope>NUCLEOTIDE SEQUENCE [LARGE SCALE GENOMIC DNA]</scope>
    <source>
        <strain evidence="2 3">SYSU YG23</strain>
    </source>
</reference>
<feature type="transmembrane region" description="Helical" evidence="1">
    <location>
        <begin position="292"/>
        <end position="314"/>
    </location>
</feature>
<dbReference type="Proteomes" id="UP000502004">
    <property type="component" value="Chromosome"/>
</dbReference>
<organism evidence="2 3">
    <name type="scientific">Allofrancisella inopinata</name>
    <dbReference type="NCBI Taxonomy" id="1085647"/>
    <lineage>
        <taxon>Bacteria</taxon>
        <taxon>Pseudomonadati</taxon>
        <taxon>Pseudomonadota</taxon>
        <taxon>Gammaproteobacteria</taxon>
        <taxon>Thiotrichales</taxon>
        <taxon>Francisellaceae</taxon>
        <taxon>Allofrancisella</taxon>
    </lineage>
</organism>
<dbReference type="AlphaFoldDB" id="A0AAE6YHD5"/>
<evidence type="ECO:0000256" key="1">
    <source>
        <dbReference type="SAM" id="Phobius"/>
    </source>
</evidence>